<organism evidence="1 2">
    <name type="scientific">Gulo gulo</name>
    <name type="common">Wolverine</name>
    <name type="synonym">Gluton</name>
    <dbReference type="NCBI Taxonomy" id="48420"/>
    <lineage>
        <taxon>Eukaryota</taxon>
        <taxon>Metazoa</taxon>
        <taxon>Chordata</taxon>
        <taxon>Craniata</taxon>
        <taxon>Vertebrata</taxon>
        <taxon>Euteleostomi</taxon>
        <taxon>Mammalia</taxon>
        <taxon>Eutheria</taxon>
        <taxon>Laurasiatheria</taxon>
        <taxon>Carnivora</taxon>
        <taxon>Caniformia</taxon>
        <taxon>Musteloidea</taxon>
        <taxon>Mustelidae</taxon>
        <taxon>Guloninae</taxon>
        <taxon>Gulo</taxon>
    </lineage>
</organism>
<dbReference type="EMBL" id="CYRY02028565">
    <property type="protein sequence ID" value="VCW99394.1"/>
    <property type="molecule type" value="Genomic_DNA"/>
</dbReference>
<protein>
    <submittedName>
        <fullName evidence="1">Uncharacterized protein</fullName>
    </submittedName>
</protein>
<evidence type="ECO:0000313" key="2">
    <source>
        <dbReference type="Proteomes" id="UP000269945"/>
    </source>
</evidence>
<dbReference type="AlphaFoldDB" id="A0A9X9Q3C4"/>
<proteinExistence type="predicted"/>
<dbReference type="Proteomes" id="UP000269945">
    <property type="component" value="Unassembled WGS sequence"/>
</dbReference>
<comment type="caution">
    <text evidence="1">The sequence shown here is derived from an EMBL/GenBank/DDBJ whole genome shotgun (WGS) entry which is preliminary data.</text>
</comment>
<sequence length="75" mass="8112">MNYIFISYFHNSAAEQSIPGTSGTSQGFILMLMVCNLTDVGWPWQGCSAQVTRAQLLSAGFGSGLFHVSSFWDSG</sequence>
<gene>
    <name evidence="1" type="ORF">BN2614_LOCUS3</name>
</gene>
<reference evidence="1 2" key="1">
    <citation type="submission" date="2018-10" db="EMBL/GenBank/DDBJ databases">
        <authorList>
            <person name="Ekblom R."/>
            <person name="Jareborg N."/>
        </authorList>
    </citation>
    <scope>NUCLEOTIDE SEQUENCE [LARGE SCALE GENOMIC DNA]</scope>
    <source>
        <tissue evidence="1">Muscle</tissue>
    </source>
</reference>
<name>A0A9X9Q3C4_GULGU</name>
<keyword evidence="2" id="KW-1185">Reference proteome</keyword>
<accession>A0A9X9Q3C4</accession>
<evidence type="ECO:0000313" key="1">
    <source>
        <dbReference type="EMBL" id="VCW99394.1"/>
    </source>
</evidence>